<keyword evidence="2" id="KW-1185">Reference proteome</keyword>
<reference evidence="1 2" key="1">
    <citation type="journal article" date="2018" name="J. Allergy Clin. Immunol.">
        <title>High-quality assembly of Dermatophagoides pteronyssinus genome and transcriptome reveals a wide range of novel allergens.</title>
        <authorList>
            <person name="Liu X.Y."/>
            <person name="Yang K.Y."/>
            <person name="Wang M.Q."/>
            <person name="Kwok J.S."/>
            <person name="Zeng X."/>
            <person name="Yang Z."/>
            <person name="Xiao X.J."/>
            <person name="Lau C.P."/>
            <person name="Li Y."/>
            <person name="Huang Z.M."/>
            <person name="Ba J.G."/>
            <person name="Yim A.K."/>
            <person name="Ouyang C.Y."/>
            <person name="Ngai S.M."/>
            <person name="Chan T.F."/>
            <person name="Leung E.L."/>
            <person name="Liu L."/>
            <person name="Liu Z.G."/>
            <person name="Tsui S.K."/>
        </authorList>
    </citation>
    <scope>NUCLEOTIDE SEQUENCE [LARGE SCALE GENOMIC DNA]</scope>
    <source>
        <strain evidence="1">Derp</strain>
    </source>
</reference>
<evidence type="ECO:0000313" key="1">
    <source>
        <dbReference type="EMBL" id="KAH9416906.1"/>
    </source>
</evidence>
<protein>
    <submittedName>
        <fullName evidence="1">Uncharacterized protein</fullName>
    </submittedName>
</protein>
<comment type="caution">
    <text evidence="1">The sequence shown here is derived from an EMBL/GenBank/DDBJ whole genome shotgun (WGS) entry which is preliminary data.</text>
</comment>
<reference evidence="1 2" key="2">
    <citation type="journal article" date="2022" name="Mol. Biol. Evol.">
        <title>Comparative Genomics Reveals Insights into the Divergent Evolution of Astigmatic Mites and Household Pest Adaptations.</title>
        <authorList>
            <person name="Xiong Q."/>
            <person name="Wan A.T."/>
            <person name="Liu X."/>
            <person name="Fung C.S."/>
            <person name="Xiao X."/>
            <person name="Malainual N."/>
            <person name="Hou J."/>
            <person name="Wang L."/>
            <person name="Wang M."/>
            <person name="Yang K.Y."/>
            <person name="Cui Y."/>
            <person name="Leung E.L."/>
            <person name="Nong W."/>
            <person name="Shin S.K."/>
            <person name="Au S.W."/>
            <person name="Jeong K.Y."/>
            <person name="Chew F.T."/>
            <person name="Hui J.H."/>
            <person name="Leung T.F."/>
            <person name="Tungtrongchitr A."/>
            <person name="Zhong N."/>
            <person name="Liu Z."/>
            <person name="Tsui S.K."/>
        </authorList>
    </citation>
    <scope>NUCLEOTIDE SEQUENCE [LARGE SCALE GENOMIC DNA]</scope>
    <source>
        <strain evidence="1">Derp</strain>
    </source>
</reference>
<proteinExistence type="predicted"/>
<dbReference type="Proteomes" id="UP000887458">
    <property type="component" value="Unassembled WGS sequence"/>
</dbReference>
<accession>A0ABQ8J388</accession>
<dbReference type="EMBL" id="NJHN03000085">
    <property type="protein sequence ID" value="KAH9416906.1"/>
    <property type="molecule type" value="Genomic_DNA"/>
</dbReference>
<organism evidence="1 2">
    <name type="scientific">Dermatophagoides pteronyssinus</name>
    <name type="common">European house dust mite</name>
    <dbReference type="NCBI Taxonomy" id="6956"/>
    <lineage>
        <taxon>Eukaryota</taxon>
        <taxon>Metazoa</taxon>
        <taxon>Ecdysozoa</taxon>
        <taxon>Arthropoda</taxon>
        <taxon>Chelicerata</taxon>
        <taxon>Arachnida</taxon>
        <taxon>Acari</taxon>
        <taxon>Acariformes</taxon>
        <taxon>Sarcoptiformes</taxon>
        <taxon>Astigmata</taxon>
        <taxon>Psoroptidia</taxon>
        <taxon>Analgoidea</taxon>
        <taxon>Pyroglyphidae</taxon>
        <taxon>Dermatophagoidinae</taxon>
        <taxon>Dermatophagoides</taxon>
    </lineage>
</organism>
<gene>
    <name evidence="1" type="ORF">DERP_013877</name>
</gene>
<sequence>MFNGTVFEVNDFSEEKQKKFNDFQSIVISRERVKKRKALEPKNSDDNVDTINTTYTNTEIKLTDE</sequence>
<name>A0ABQ8J388_DERPT</name>
<evidence type="ECO:0000313" key="2">
    <source>
        <dbReference type="Proteomes" id="UP000887458"/>
    </source>
</evidence>